<keyword evidence="2" id="KW-0677">Repeat</keyword>
<sequence>MGQYTMDPGAPYKHCDVKYKRSSVSAFSSHAGKYNHRPTTLVRRLEDVLPPTFRLPAATRTHRMFIKKCYRTWQQWTYSAEHRSHYIFSFLHSRFTSSGPQVYLHQPVNTRDFDSHVYARLIQHCTKNNDPTKGKTLHGHILKTGNCLDLFARNILLNMYSKTGLFSDSINLFDEMSDRNTVSFVTVIQGYLKSEEYAKAVELFLRLHKEGHELNTFVFTTVLKLLVTMDCVESVNCIHACIHKISHDSDPFVATALIDAYSVSGSVRVAKAVFDGIFEKDMVCWTGMVSCYADNDCLEESLDLFSQMRLENMQPNNFTFASVIKACIGLNAISVGKSVHACVLKTCYEMDRYVGVSLLDLYTKSGDIDDARKVFEEIPKDDVVPWSFMIARYSQSDRCDEALDLFLQMRRKTLVSPNQFTLASVLQACATLGSLELGMQIHCHMVKVNLDLNVFTLNALMDVYAKCGKMEASMSLFLESRNRNEVSWNTMIVGYIQLGDAEKAFLLFLNMCEENVHATEVTYSSLLRGAACLAALEVGIQIHGMTIKTIYDRDYAVSNALIDMYAKCGRINDACSVFDAMTERDVVSWNSMVSAYSMHGLGAEALKTFEDMRKTDIAPNQLTFVSVLSACSNTGSLEQGESYFTSMQENYGIEPCMEHYTCMVSLFGRLGHLEKAVKMIEGVPREPSVMIWRALLGACVAHNNAELGRFAAEHVLEMDPQDESSYVLLSNIYANAKRWDDVAIVRKSMKRKRVKKEPGLSWVENQGTVHYFAVGDDSHPEIKLIRGMLEWLNLRSKIAGYVSNIDAILLDVEEDEKARMLWLHSERIALAFALVRMPPGSPIRIIKNLRICADCHVAIKFVSKLVRREIVVRDINRFHHFRDGVCSCNDYW</sequence>
<dbReference type="FunFam" id="1.25.40.10:FF:000397">
    <property type="entry name" value="Pentatricopeptide repeat-containing protein At2g40720"/>
    <property type="match status" value="1"/>
</dbReference>
<dbReference type="InterPro" id="IPR032867">
    <property type="entry name" value="DYW_dom"/>
</dbReference>
<gene>
    <name evidence="5" type="ORF">PHJA_001959700</name>
</gene>
<feature type="repeat" description="PPR" evidence="3">
    <location>
        <begin position="351"/>
        <end position="385"/>
    </location>
</feature>
<dbReference type="FunFam" id="1.25.40.10:FF:000201">
    <property type="entry name" value="Pentatricopeptide repeat-containing protein mitochondrial"/>
    <property type="match status" value="1"/>
</dbReference>
<protein>
    <submittedName>
        <fullName evidence="5">Putative pentatricopeptide repeat-containing protein at5g13230 mitochondrial</fullName>
    </submittedName>
</protein>
<feature type="repeat" description="PPR" evidence="3">
    <location>
        <begin position="554"/>
        <end position="584"/>
    </location>
</feature>
<dbReference type="GO" id="GO:0003723">
    <property type="term" value="F:RNA binding"/>
    <property type="evidence" value="ECO:0007669"/>
    <property type="project" value="InterPro"/>
</dbReference>
<dbReference type="FunFam" id="1.25.40.10:FF:000366">
    <property type="entry name" value="Pentatricopeptide (PPR) repeat-containing protein"/>
    <property type="match status" value="1"/>
</dbReference>
<feature type="repeat" description="PPR" evidence="3">
    <location>
        <begin position="281"/>
        <end position="315"/>
    </location>
</feature>
<dbReference type="Gene3D" id="1.25.40.10">
    <property type="entry name" value="Tetratricopeptide repeat domain"/>
    <property type="match status" value="5"/>
</dbReference>
<feature type="domain" description="DYW" evidence="4">
    <location>
        <begin position="800"/>
        <end position="892"/>
    </location>
</feature>
<organism evidence="5 6">
    <name type="scientific">Phtheirospermum japonicum</name>
    <dbReference type="NCBI Taxonomy" id="374723"/>
    <lineage>
        <taxon>Eukaryota</taxon>
        <taxon>Viridiplantae</taxon>
        <taxon>Streptophyta</taxon>
        <taxon>Embryophyta</taxon>
        <taxon>Tracheophyta</taxon>
        <taxon>Spermatophyta</taxon>
        <taxon>Magnoliopsida</taxon>
        <taxon>eudicotyledons</taxon>
        <taxon>Gunneridae</taxon>
        <taxon>Pentapetalae</taxon>
        <taxon>asterids</taxon>
        <taxon>lamiids</taxon>
        <taxon>Lamiales</taxon>
        <taxon>Orobanchaceae</taxon>
        <taxon>Orobanchaceae incertae sedis</taxon>
        <taxon>Phtheirospermum</taxon>
    </lineage>
</organism>
<keyword evidence="6" id="KW-1185">Reference proteome</keyword>
<dbReference type="InterPro" id="IPR002885">
    <property type="entry name" value="PPR_rpt"/>
</dbReference>
<proteinExistence type="inferred from homology"/>
<dbReference type="AlphaFoldDB" id="A0A830CBL7"/>
<dbReference type="InterPro" id="IPR011990">
    <property type="entry name" value="TPR-like_helical_dom_sf"/>
</dbReference>
<dbReference type="Pfam" id="PF20431">
    <property type="entry name" value="E_motif"/>
    <property type="match status" value="1"/>
</dbReference>
<dbReference type="NCBIfam" id="TIGR00756">
    <property type="entry name" value="PPR"/>
    <property type="match status" value="6"/>
</dbReference>
<evidence type="ECO:0000256" key="2">
    <source>
        <dbReference type="ARBA" id="ARBA00022737"/>
    </source>
</evidence>
<feature type="repeat" description="PPR" evidence="3">
    <location>
        <begin position="453"/>
        <end position="483"/>
    </location>
</feature>
<evidence type="ECO:0000256" key="1">
    <source>
        <dbReference type="ARBA" id="ARBA00006643"/>
    </source>
</evidence>
<dbReference type="GO" id="GO:0009451">
    <property type="term" value="P:RNA modification"/>
    <property type="evidence" value="ECO:0007669"/>
    <property type="project" value="InterPro"/>
</dbReference>
<reference evidence="5" key="1">
    <citation type="submission" date="2020-07" db="EMBL/GenBank/DDBJ databases">
        <title>Ethylene signaling mediates host invasion by parasitic plants.</title>
        <authorList>
            <person name="Yoshida S."/>
        </authorList>
    </citation>
    <scope>NUCLEOTIDE SEQUENCE</scope>
    <source>
        <strain evidence="5">Okayama</strain>
    </source>
</reference>
<dbReference type="FunFam" id="1.25.40.10:FF:000381">
    <property type="entry name" value="Pentatricopeptide repeat-containing protein"/>
    <property type="match status" value="1"/>
</dbReference>
<feature type="repeat" description="PPR" evidence="3">
    <location>
        <begin position="149"/>
        <end position="183"/>
    </location>
</feature>
<accession>A0A830CBL7</accession>
<evidence type="ECO:0000313" key="6">
    <source>
        <dbReference type="Proteomes" id="UP000653305"/>
    </source>
</evidence>
<dbReference type="Proteomes" id="UP000653305">
    <property type="component" value="Unassembled WGS sequence"/>
</dbReference>
<dbReference type="Pfam" id="PF01535">
    <property type="entry name" value="PPR"/>
    <property type="match status" value="6"/>
</dbReference>
<dbReference type="PANTHER" id="PTHR47926:SF520">
    <property type="entry name" value="DYW DOMAIN-CONTAINING PROTEIN"/>
    <property type="match status" value="1"/>
</dbReference>
<evidence type="ECO:0000313" key="5">
    <source>
        <dbReference type="EMBL" id="GFP98157.1"/>
    </source>
</evidence>
<evidence type="ECO:0000259" key="4">
    <source>
        <dbReference type="Pfam" id="PF14432"/>
    </source>
</evidence>
<dbReference type="OrthoDB" id="749581at2759"/>
<dbReference type="FunFam" id="1.25.40.10:FF:000471">
    <property type="entry name" value="Putative pentatricopeptide repeat-containing protein, mitochondrial"/>
    <property type="match status" value="1"/>
</dbReference>
<dbReference type="EMBL" id="BMAC01000516">
    <property type="protein sequence ID" value="GFP98157.1"/>
    <property type="molecule type" value="Genomic_DNA"/>
</dbReference>
<feature type="repeat" description="PPR" evidence="3">
    <location>
        <begin position="484"/>
        <end position="518"/>
    </location>
</feature>
<comment type="caution">
    <text evidence="5">The sequence shown here is derived from an EMBL/GenBank/DDBJ whole genome shotgun (WGS) entry which is preliminary data.</text>
</comment>
<dbReference type="GO" id="GO:0008270">
    <property type="term" value="F:zinc ion binding"/>
    <property type="evidence" value="ECO:0007669"/>
    <property type="project" value="InterPro"/>
</dbReference>
<dbReference type="Pfam" id="PF13041">
    <property type="entry name" value="PPR_2"/>
    <property type="match status" value="3"/>
</dbReference>
<feature type="repeat" description="PPR" evidence="3">
    <location>
        <begin position="585"/>
        <end position="619"/>
    </location>
</feature>
<comment type="similarity">
    <text evidence="1">Belongs to the PPR family. PCMP-H subfamily.</text>
</comment>
<name>A0A830CBL7_9LAMI</name>
<dbReference type="PANTHER" id="PTHR47926">
    <property type="entry name" value="PENTATRICOPEPTIDE REPEAT-CONTAINING PROTEIN"/>
    <property type="match status" value="1"/>
</dbReference>
<evidence type="ECO:0000256" key="3">
    <source>
        <dbReference type="PROSITE-ProRule" id="PRU00708"/>
    </source>
</evidence>
<dbReference type="FunFam" id="1.25.40.10:FF:000031">
    <property type="entry name" value="Pentatricopeptide repeat-containing protein mitochondrial"/>
    <property type="match status" value="1"/>
</dbReference>
<dbReference type="PROSITE" id="PS51375">
    <property type="entry name" value="PPR"/>
    <property type="match status" value="7"/>
</dbReference>
<dbReference type="InterPro" id="IPR046960">
    <property type="entry name" value="PPR_At4g14850-like_plant"/>
</dbReference>
<dbReference type="InterPro" id="IPR046848">
    <property type="entry name" value="E_motif"/>
</dbReference>
<dbReference type="Pfam" id="PF14432">
    <property type="entry name" value="DYW_deaminase"/>
    <property type="match status" value="1"/>
</dbReference>